<protein>
    <submittedName>
        <fullName evidence="7">TM2 domain-containing protein</fullName>
    </submittedName>
</protein>
<evidence type="ECO:0000256" key="3">
    <source>
        <dbReference type="ARBA" id="ARBA00022989"/>
    </source>
</evidence>
<dbReference type="OrthoDB" id="9816361at2"/>
<feature type="transmembrane region" description="Helical" evidence="5">
    <location>
        <begin position="74"/>
        <end position="94"/>
    </location>
</feature>
<keyword evidence="2 5" id="KW-0812">Transmembrane</keyword>
<dbReference type="RefSeq" id="WP_117392290.1">
    <property type="nucleotide sequence ID" value="NZ_QWDC01000002.1"/>
</dbReference>
<proteinExistence type="predicted"/>
<feature type="transmembrane region" description="Helical" evidence="5">
    <location>
        <begin position="50"/>
        <end position="68"/>
    </location>
</feature>
<feature type="domain" description="TM2" evidence="6">
    <location>
        <begin position="51"/>
        <end position="94"/>
    </location>
</feature>
<evidence type="ECO:0000256" key="5">
    <source>
        <dbReference type="SAM" id="Phobius"/>
    </source>
</evidence>
<keyword evidence="8" id="KW-1185">Reference proteome</keyword>
<keyword evidence="3 5" id="KW-1133">Transmembrane helix</keyword>
<comment type="subcellular location">
    <subcellularLocation>
        <location evidence="1">Membrane</location>
        <topology evidence="1">Multi-pass membrane protein</topology>
    </subcellularLocation>
</comment>
<keyword evidence="4 5" id="KW-0472">Membrane</keyword>
<evidence type="ECO:0000256" key="2">
    <source>
        <dbReference type="ARBA" id="ARBA00022692"/>
    </source>
</evidence>
<evidence type="ECO:0000313" key="8">
    <source>
        <dbReference type="Proteomes" id="UP000264217"/>
    </source>
</evidence>
<dbReference type="InterPro" id="IPR007829">
    <property type="entry name" value="TM2"/>
</dbReference>
<comment type="caution">
    <text evidence="7">The sequence shown here is derived from an EMBL/GenBank/DDBJ whole genome shotgun (WGS) entry which is preliminary data.</text>
</comment>
<accession>A0A372NUJ3</accession>
<sequence>MNTYNPYISLPGISPEEIAMLSQTTAGLSDAQKQSFYQIYVGKRKNPQEIMLFILFGFLGVAGLHKFLTGQTTLGVVYLFTAGLFFVGTVMDLINHQDITNQYNQKMAFDSLTITKTVI</sequence>
<dbReference type="AlphaFoldDB" id="A0A372NUJ3"/>
<reference evidence="7 8" key="1">
    <citation type="submission" date="2018-08" db="EMBL/GenBank/DDBJ databases">
        <title>Mucilaginibacter sp. MYSH2.</title>
        <authorList>
            <person name="Seo T."/>
        </authorList>
    </citation>
    <scope>NUCLEOTIDE SEQUENCE [LARGE SCALE GENOMIC DNA]</scope>
    <source>
        <strain evidence="7 8">MYSH2</strain>
    </source>
</reference>
<gene>
    <name evidence="7" type="ORF">D0C36_14275</name>
</gene>
<dbReference type="GO" id="GO:0016020">
    <property type="term" value="C:membrane"/>
    <property type="evidence" value="ECO:0007669"/>
    <property type="project" value="UniProtKB-SubCell"/>
</dbReference>
<organism evidence="7 8">
    <name type="scientific">Mucilaginibacter conchicola</name>
    <dbReference type="NCBI Taxonomy" id="2303333"/>
    <lineage>
        <taxon>Bacteria</taxon>
        <taxon>Pseudomonadati</taxon>
        <taxon>Bacteroidota</taxon>
        <taxon>Sphingobacteriia</taxon>
        <taxon>Sphingobacteriales</taxon>
        <taxon>Sphingobacteriaceae</taxon>
        <taxon>Mucilaginibacter</taxon>
    </lineage>
</organism>
<evidence type="ECO:0000256" key="4">
    <source>
        <dbReference type="ARBA" id="ARBA00023136"/>
    </source>
</evidence>
<dbReference type="Proteomes" id="UP000264217">
    <property type="component" value="Unassembled WGS sequence"/>
</dbReference>
<dbReference type="Pfam" id="PF05154">
    <property type="entry name" value="TM2"/>
    <property type="match status" value="1"/>
</dbReference>
<evidence type="ECO:0000313" key="7">
    <source>
        <dbReference type="EMBL" id="RFZ92581.1"/>
    </source>
</evidence>
<evidence type="ECO:0000256" key="1">
    <source>
        <dbReference type="ARBA" id="ARBA00004141"/>
    </source>
</evidence>
<evidence type="ECO:0000259" key="6">
    <source>
        <dbReference type="Pfam" id="PF05154"/>
    </source>
</evidence>
<name>A0A372NUJ3_9SPHI</name>
<dbReference type="EMBL" id="QWDC01000002">
    <property type="protein sequence ID" value="RFZ92581.1"/>
    <property type="molecule type" value="Genomic_DNA"/>
</dbReference>